<protein>
    <submittedName>
        <fullName evidence="6">Transcriptional regulator, LysR family</fullName>
    </submittedName>
</protein>
<dbReference type="PROSITE" id="PS50931">
    <property type="entry name" value="HTH_LYSR"/>
    <property type="match status" value="1"/>
</dbReference>
<evidence type="ECO:0000256" key="3">
    <source>
        <dbReference type="ARBA" id="ARBA00023125"/>
    </source>
</evidence>
<evidence type="ECO:0000256" key="4">
    <source>
        <dbReference type="ARBA" id="ARBA00023163"/>
    </source>
</evidence>
<dbReference type="InterPro" id="IPR036388">
    <property type="entry name" value="WH-like_DNA-bd_sf"/>
</dbReference>
<feature type="domain" description="HTH lysR-type" evidence="5">
    <location>
        <begin position="70"/>
        <end position="127"/>
    </location>
</feature>
<reference evidence="6 7" key="1">
    <citation type="submission" date="2011-06" db="EMBL/GenBank/DDBJ databases">
        <title>The draft genome of Thiorhodococcus drewsii AZ1.</title>
        <authorList>
            <consortium name="US DOE Joint Genome Institute (JGI-PGF)"/>
            <person name="Lucas S."/>
            <person name="Han J."/>
            <person name="Lapidus A."/>
            <person name="Cheng J.-F."/>
            <person name="Goodwin L."/>
            <person name="Pitluck S."/>
            <person name="Peters L."/>
            <person name="Land M.L."/>
            <person name="Hauser L."/>
            <person name="Vogl K."/>
            <person name="Liu Z."/>
            <person name="Imhoff J."/>
            <person name="Thiel V."/>
            <person name="Frigaard N.-U."/>
            <person name="Bryant D.A."/>
            <person name="Woyke T.J."/>
        </authorList>
    </citation>
    <scope>NUCLEOTIDE SEQUENCE [LARGE SCALE GENOMIC DNA]</scope>
    <source>
        <strain evidence="6 7">AZ1</strain>
    </source>
</reference>
<dbReference type="InterPro" id="IPR000847">
    <property type="entry name" value="LysR_HTH_N"/>
</dbReference>
<evidence type="ECO:0000256" key="1">
    <source>
        <dbReference type="ARBA" id="ARBA00009437"/>
    </source>
</evidence>
<dbReference type="SUPFAM" id="SSF46785">
    <property type="entry name" value="Winged helix' DNA-binding domain"/>
    <property type="match status" value="1"/>
</dbReference>
<dbReference type="PRINTS" id="PR00039">
    <property type="entry name" value="HTHLYSR"/>
</dbReference>
<dbReference type="Proteomes" id="UP000004200">
    <property type="component" value="Unassembled WGS sequence"/>
</dbReference>
<dbReference type="Pfam" id="PF03466">
    <property type="entry name" value="LysR_substrate"/>
    <property type="match status" value="1"/>
</dbReference>
<evidence type="ECO:0000313" key="7">
    <source>
        <dbReference type="Proteomes" id="UP000004200"/>
    </source>
</evidence>
<organism evidence="6 7">
    <name type="scientific">Thiorhodococcus drewsii AZ1</name>
    <dbReference type="NCBI Taxonomy" id="765913"/>
    <lineage>
        <taxon>Bacteria</taxon>
        <taxon>Pseudomonadati</taxon>
        <taxon>Pseudomonadota</taxon>
        <taxon>Gammaproteobacteria</taxon>
        <taxon>Chromatiales</taxon>
        <taxon>Chromatiaceae</taxon>
        <taxon>Thiorhodococcus</taxon>
    </lineage>
</organism>
<dbReference type="Gene3D" id="3.40.190.290">
    <property type="match status" value="1"/>
</dbReference>
<accession>G2E4P2</accession>
<dbReference type="PANTHER" id="PTHR30126">
    <property type="entry name" value="HTH-TYPE TRANSCRIPTIONAL REGULATOR"/>
    <property type="match status" value="1"/>
</dbReference>
<dbReference type="InterPro" id="IPR036390">
    <property type="entry name" value="WH_DNA-bd_sf"/>
</dbReference>
<dbReference type="GO" id="GO:0003700">
    <property type="term" value="F:DNA-binding transcription factor activity"/>
    <property type="evidence" value="ECO:0007669"/>
    <property type="project" value="InterPro"/>
</dbReference>
<evidence type="ECO:0000259" key="5">
    <source>
        <dbReference type="PROSITE" id="PS50931"/>
    </source>
</evidence>
<dbReference type="CDD" id="cd08420">
    <property type="entry name" value="PBP2_CysL_like"/>
    <property type="match status" value="1"/>
</dbReference>
<dbReference type="PANTHER" id="PTHR30126:SF39">
    <property type="entry name" value="HTH-TYPE TRANSCRIPTIONAL REGULATOR CYSL"/>
    <property type="match status" value="1"/>
</dbReference>
<dbReference type="InterPro" id="IPR005119">
    <property type="entry name" value="LysR_subst-bd"/>
</dbReference>
<dbReference type="PATRIC" id="fig|765913.3.peg.3320"/>
<keyword evidence="3" id="KW-0238">DNA-binding</keyword>
<keyword evidence="4" id="KW-0804">Transcription</keyword>
<dbReference type="FunFam" id="1.10.10.10:FF:000001">
    <property type="entry name" value="LysR family transcriptional regulator"/>
    <property type="match status" value="1"/>
</dbReference>
<name>G2E4P2_9GAMM</name>
<keyword evidence="2" id="KW-0805">Transcription regulation</keyword>
<dbReference type="Gene3D" id="1.10.10.10">
    <property type="entry name" value="Winged helix-like DNA-binding domain superfamily/Winged helix DNA-binding domain"/>
    <property type="match status" value="1"/>
</dbReference>
<comment type="caution">
    <text evidence="6">The sequence shown here is derived from an EMBL/GenBank/DDBJ whole genome shotgun (WGS) entry which is preliminary data.</text>
</comment>
<gene>
    <name evidence="6" type="ORF">ThidrDRAFT_3255</name>
</gene>
<dbReference type="AlphaFoldDB" id="G2E4P2"/>
<comment type="similarity">
    <text evidence="1">Belongs to the LysR transcriptional regulatory family.</text>
</comment>
<evidence type="ECO:0000256" key="2">
    <source>
        <dbReference type="ARBA" id="ARBA00023015"/>
    </source>
</evidence>
<keyword evidence="7" id="KW-1185">Reference proteome</keyword>
<evidence type="ECO:0000313" key="6">
    <source>
        <dbReference type="EMBL" id="EGV29518.1"/>
    </source>
</evidence>
<dbReference type="EMBL" id="AFWT01000026">
    <property type="protein sequence ID" value="EGV29518.1"/>
    <property type="molecule type" value="Genomic_DNA"/>
</dbReference>
<dbReference type="GO" id="GO:0000976">
    <property type="term" value="F:transcription cis-regulatory region binding"/>
    <property type="evidence" value="ECO:0007669"/>
    <property type="project" value="TreeGrafter"/>
</dbReference>
<proteinExistence type="inferred from homology"/>
<dbReference type="Pfam" id="PF00126">
    <property type="entry name" value="HTH_1"/>
    <property type="match status" value="1"/>
</dbReference>
<dbReference type="STRING" id="765913.ThidrDRAFT_3255"/>
<sequence>MEPALLVSTDQPICSAPTPLTIPNPHEIRAEPVAEPPDQPIAIYDRFDQNNLFDVSIRSALVLPAMKTGMTLEQLRIFVGVAEREHMTKAAESLNVTQSAASAAIAALESRYGVALFHRVGRGIELTEAGREFLEEARGVLGSVASAELTLSQLGGLTRGTLRLVASHTIAGYWLPRHLAAFRERHPRLTVEVAVANTQQSAKRVLNGMAELGFVEGAVEHPALERWPLAQDRMVLVSRIPAEDLGEDWLGKARWILREPGSGTRSTFEEILRQRGKRIEDLDVALTLPSNESVRTAVEAGAGIAVLPELVVARALSTGALHTIPLPLPERTFSALLHRERRVSQAAKALLDLIQDSHP</sequence>
<dbReference type="eggNOG" id="COG0583">
    <property type="taxonomic scope" value="Bacteria"/>
</dbReference>
<dbReference type="SUPFAM" id="SSF53850">
    <property type="entry name" value="Periplasmic binding protein-like II"/>
    <property type="match status" value="1"/>
</dbReference>